<dbReference type="InterPro" id="IPR036397">
    <property type="entry name" value="RNaseH_sf"/>
</dbReference>
<dbReference type="GO" id="GO:0006260">
    <property type="term" value="P:DNA replication"/>
    <property type="evidence" value="ECO:0007669"/>
    <property type="project" value="InterPro"/>
</dbReference>
<gene>
    <name evidence="2" type="ORF">C3743_15530</name>
</gene>
<dbReference type="AlphaFoldDB" id="A0A2S5DRN1"/>
<dbReference type="InterPro" id="IPR043502">
    <property type="entry name" value="DNA/RNA_pol_sf"/>
</dbReference>
<accession>A0A2S5DRN1</accession>
<dbReference type="GO" id="GO:0003677">
    <property type="term" value="F:DNA binding"/>
    <property type="evidence" value="ECO:0007669"/>
    <property type="project" value="InterPro"/>
</dbReference>
<evidence type="ECO:0000259" key="1">
    <source>
        <dbReference type="SMART" id="SM00482"/>
    </source>
</evidence>
<sequence length="693" mass="76986">MNRLWVDLETYSEVPIQNGTHAYAEGVEILLFAWAIDDGPVSVWDCTTGAPIPPALRAALDDPDVLLFAHNSHFDRTVLRHAGYDLPIERWRDTMVQAYAHSLPGALGDLCEILKVPVDKAKDKDGRRLILLFCKPQPANQTIRRHDRHTRPADWAKFVEYAGLDIEAMREVHMRLPEWNYTGDELALWHLDQQINDRGVQVDVDLTHAAIDAVEAAKKVLAARTQHLTDGAVQAATQRDALLRHLLEAHGVDLPDLQQSTLERRINDASLPIELRELLAIRLQASTTSTSKYKTLAKGVSRDGRLRGTLQFDGASRTGRWAGRLFQPQNLPRPSLKQKQIDSGIDALLAGCADLVFDDVMQITSNAIRGCIVAPRGRKLVVADLSNIEGRVIAWIAGERWKLDKFRDFDAGTGHDLYAVSYAAAFATTPEVVMENKKSGDGLMRQIGKVMELMLGYEGGVGAFLTGAATYGIDLDAMAEAAWPSIPDDVLEEARDFLEWRRLKNLGQFGLADKTFIVCDALKRLWRRAHPEITSFWADLQDAAVAATQIPGRTLTCRTLKLRRDGAWLRIRLPSGRFLCYPGPQVDGSGKLSYMGVNQYSRKWSRLKTYGGKLAENVTQAIARDVLAAPMPTIELSGYDIVLSVHDELITETPDAPEFNSDRLADLMVVAPAWAAGLPLAAAGFEAYRYRKD</sequence>
<dbReference type="RefSeq" id="WP_089460830.1">
    <property type="nucleotide sequence ID" value="NZ_CM009575.1"/>
</dbReference>
<name>A0A2S5DRN1_9BURK</name>
<dbReference type="Gene3D" id="3.30.420.10">
    <property type="entry name" value="Ribonuclease H-like superfamily/Ribonuclease H"/>
    <property type="match status" value="1"/>
</dbReference>
<dbReference type="SMART" id="SM00482">
    <property type="entry name" value="POLAc"/>
    <property type="match status" value="1"/>
</dbReference>
<protein>
    <submittedName>
        <fullName evidence="2">DNA polymerase I</fullName>
    </submittedName>
</protein>
<evidence type="ECO:0000313" key="3">
    <source>
        <dbReference type="Proteomes" id="UP000238655"/>
    </source>
</evidence>
<dbReference type="SUPFAM" id="SSF53098">
    <property type="entry name" value="Ribonuclease H-like"/>
    <property type="match status" value="1"/>
</dbReference>
<proteinExistence type="predicted"/>
<dbReference type="GO" id="GO:0003887">
    <property type="term" value="F:DNA-directed DNA polymerase activity"/>
    <property type="evidence" value="ECO:0007669"/>
    <property type="project" value="InterPro"/>
</dbReference>
<dbReference type="SUPFAM" id="SSF56672">
    <property type="entry name" value="DNA/RNA polymerases"/>
    <property type="match status" value="1"/>
</dbReference>
<feature type="domain" description="DNA-directed DNA polymerase family A palm" evidence="1">
    <location>
        <begin position="365"/>
        <end position="657"/>
    </location>
</feature>
<organism evidence="2 3">
    <name type="scientific">Burkholderia contaminans</name>
    <dbReference type="NCBI Taxonomy" id="488447"/>
    <lineage>
        <taxon>Bacteria</taxon>
        <taxon>Pseudomonadati</taxon>
        <taxon>Pseudomonadota</taxon>
        <taxon>Betaproteobacteria</taxon>
        <taxon>Burkholderiales</taxon>
        <taxon>Burkholderiaceae</taxon>
        <taxon>Burkholderia</taxon>
        <taxon>Burkholderia cepacia complex</taxon>
    </lineage>
</organism>
<evidence type="ECO:0000313" key="2">
    <source>
        <dbReference type="EMBL" id="POZ81723.1"/>
    </source>
</evidence>
<dbReference type="Gene3D" id="3.30.70.370">
    <property type="match status" value="1"/>
</dbReference>
<dbReference type="Gene3D" id="1.10.150.20">
    <property type="entry name" value="5' to 3' exonuclease, C-terminal subdomain"/>
    <property type="match status" value="1"/>
</dbReference>
<dbReference type="InterPro" id="IPR001098">
    <property type="entry name" value="DNA-dir_DNA_pol_A_palm_dom"/>
</dbReference>
<comment type="caution">
    <text evidence="2">The sequence shown here is derived from an EMBL/GenBank/DDBJ whole genome shotgun (WGS) entry which is preliminary data.</text>
</comment>
<dbReference type="InterPro" id="IPR012337">
    <property type="entry name" value="RNaseH-like_sf"/>
</dbReference>
<dbReference type="EMBL" id="PQVP01000002">
    <property type="protein sequence ID" value="POZ81723.1"/>
    <property type="molecule type" value="Genomic_DNA"/>
</dbReference>
<reference evidence="2 3" key="1">
    <citation type="submission" date="2018-01" db="EMBL/GenBank/DDBJ databases">
        <title>Successful Treatment of Persistent Burkholderia cepacia Bacteremia with Ceftazidime-Avibactam.</title>
        <authorList>
            <person name="Tamma P."/>
            <person name="Fan Y."/>
            <person name="Bergman Y."/>
            <person name="Sick-Samuels A."/>
            <person name="Hsu A."/>
            <person name="Timp W."/>
            <person name="Simner P."/>
        </authorList>
    </citation>
    <scope>NUCLEOTIDE SEQUENCE [LARGE SCALE GENOMIC DNA]</scope>
    <source>
        <strain evidence="2 3">170816</strain>
    </source>
</reference>
<dbReference type="Proteomes" id="UP000238655">
    <property type="component" value="Chromosome 1"/>
</dbReference>